<accession>A0ABR3DE44</accession>
<evidence type="ECO:0000313" key="1">
    <source>
        <dbReference type="EMBL" id="KAL0470954.1"/>
    </source>
</evidence>
<comment type="caution">
    <text evidence="1">The sequence shown here is derived from an EMBL/GenBank/DDBJ whole genome shotgun (WGS) entry which is preliminary data.</text>
</comment>
<protein>
    <submittedName>
        <fullName evidence="1">Uncharacterized protein</fullName>
    </submittedName>
</protein>
<dbReference type="Proteomes" id="UP001451303">
    <property type="component" value="Unassembled WGS sequence"/>
</dbReference>
<proteinExistence type="predicted"/>
<evidence type="ECO:0000313" key="2">
    <source>
        <dbReference type="Proteomes" id="UP001451303"/>
    </source>
</evidence>
<name>A0ABR3DE44_NEUIN</name>
<dbReference type="EMBL" id="JAVLET010000004">
    <property type="protein sequence ID" value="KAL0470954.1"/>
    <property type="molecule type" value="Genomic_DNA"/>
</dbReference>
<gene>
    <name evidence="1" type="ORF">QR685DRAFT_525037</name>
</gene>
<organism evidence="1 2">
    <name type="scientific">Neurospora intermedia</name>
    <dbReference type="NCBI Taxonomy" id="5142"/>
    <lineage>
        <taxon>Eukaryota</taxon>
        <taxon>Fungi</taxon>
        <taxon>Dikarya</taxon>
        <taxon>Ascomycota</taxon>
        <taxon>Pezizomycotina</taxon>
        <taxon>Sordariomycetes</taxon>
        <taxon>Sordariomycetidae</taxon>
        <taxon>Sordariales</taxon>
        <taxon>Sordariaceae</taxon>
        <taxon>Neurospora</taxon>
    </lineage>
</organism>
<keyword evidence="2" id="KW-1185">Reference proteome</keyword>
<sequence length="73" mass="8274">MQIWPENKRVSSGILESMIGAQSWRLLLPFFLVLSFLQGSLSQLCYGSRIIRHFSPHSSSTLHTTSPPPQFDI</sequence>
<reference evidence="1 2" key="1">
    <citation type="submission" date="2023-09" db="EMBL/GenBank/DDBJ databases">
        <title>Multi-omics analysis of a traditional fermented food reveals byproduct-associated fungal strains for waste-to-food upcycling.</title>
        <authorList>
            <consortium name="Lawrence Berkeley National Laboratory"/>
            <person name="Rekdal V.M."/>
            <person name="Villalobos-Escobedo J.M."/>
            <person name="Rodriguez-Valeron N."/>
            <person name="Garcia M.O."/>
            <person name="Vasquez D.P."/>
            <person name="Damayanti I."/>
            <person name="Sorensen P.M."/>
            <person name="Baidoo E.E."/>
            <person name="De Carvalho A.C."/>
            <person name="Riley R."/>
            <person name="Lipzen A."/>
            <person name="He G."/>
            <person name="Yan M."/>
            <person name="Haridas S."/>
            <person name="Daum C."/>
            <person name="Yoshinaga Y."/>
            <person name="Ng V."/>
            <person name="Grigoriev I.V."/>
            <person name="Munk R."/>
            <person name="Nuraida L."/>
            <person name="Wijaya C.H."/>
            <person name="Morales P.-C."/>
            <person name="Keasling J.D."/>
        </authorList>
    </citation>
    <scope>NUCLEOTIDE SEQUENCE [LARGE SCALE GENOMIC DNA]</scope>
    <source>
        <strain evidence="1 2">FGSC 2613</strain>
    </source>
</reference>